<dbReference type="InterPro" id="IPR024969">
    <property type="entry name" value="EIF3F/CSN6-like_C"/>
</dbReference>
<gene>
    <name evidence="5" type="ORF">NKR23_g9823</name>
</gene>
<dbReference type="Gene3D" id="3.40.140.10">
    <property type="entry name" value="Cytidine Deaminase, domain 2"/>
    <property type="match status" value="1"/>
</dbReference>
<organism evidence="5 6">
    <name type="scientific">Pleurostoma richardsiae</name>
    <dbReference type="NCBI Taxonomy" id="41990"/>
    <lineage>
        <taxon>Eukaryota</taxon>
        <taxon>Fungi</taxon>
        <taxon>Dikarya</taxon>
        <taxon>Ascomycota</taxon>
        <taxon>Pezizomycotina</taxon>
        <taxon>Sordariomycetes</taxon>
        <taxon>Sordariomycetidae</taxon>
        <taxon>Calosphaeriales</taxon>
        <taxon>Pleurostomataceae</taxon>
        <taxon>Pleurostoma</taxon>
    </lineage>
</organism>
<evidence type="ECO:0000259" key="4">
    <source>
        <dbReference type="PROSITE" id="PS50249"/>
    </source>
</evidence>
<dbReference type="InterPro" id="IPR033859">
    <property type="entry name" value="MPN_CSN6"/>
</dbReference>
<keyword evidence="2" id="KW-0963">Cytoplasm</keyword>
<dbReference type="InterPro" id="IPR000555">
    <property type="entry name" value="JAMM/MPN+_dom"/>
</dbReference>
<dbReference type="GO" id="GO:0005737">
    <property type="term" value="C:cytoplasm"/>
    <property type="evidence" value="ECO:0007669"/>
    <property type="project" value="UniProtKB-SubCell"/>
</dbReference>
<dbReference type="PROSITE" id="PS50249">
    <property type="entry name" value="MPN"/>
    <property type="match status" value="1"/>
</dbReference>
<reference evidence="5" key="1">
    <citation type="submission" date="2022-07" db="EMBL/GenBank/DDBJ databases">
        <title>Fungi with potential for degradation of polypropylene.</title>
        <authorList>
            <person name="Gostincar C."/>
        </authorList>
    </citation>
    <scope>NUCLEOTIDE SEQUENCE</scope>
    <source>
        <strain evidence="5">EXF-13308</strain>
    </source>
</reference>
<sequence>MDQPKHQPALTAEGLSNPFLSTQKSSDSGLQITLHPLVLLTISDYIVRHALRNQKGPIVGALLGQQNGREITLEFAFECRMIPSEKSLGDYVVDTTWFEARLEQMRMVHTDRGLDFVGWYTMFSHKGPDSTVVGWNETFLGYNESAVLLAFHAADLQEKSVGGKLPLTIYESNLEVDDPSAGRASNDDEDKEMKEGEATLKLKFRELPFSVETGEAEMISMNYVAGATSATAASQSQDMRPTSSTSVFQGKHRGFTHDVQAAYIPIGSDNMVLSKEEEETIAALTAKANAIKMMDSRLKLLVKYLQSLPPSFVDGSATAAEASASGNHANPSHTILRSILALVSRLSIVEPSDSEEFQKELRSEANNVGTVTLLNDVLSSISTLRDIGKKFSVVETARIQKQRVADLGSGGGSGGHPFNFHHSGDLHAASG</sequence>
<dbReference type="GO" id="GO:0008237">
    <property type="term" value="F:metallopeptidase activity"/>
    <property type="evidence" value="ECO:0007669"/>
    <property type="project" value="InterPro"/>
</dbReference>
<evidence type="ECO:0000256" key="2">
    <source>
        <dbReference type="RuleBase" id="RU367006"/>
    </source>
</evidence>
<dbReference type="GO" id="GO:0000338">
    <property type="term" value="P:protein deneddylation"/>
    <property type="evidence" value="ECO:0007669"/>
    <property type="project" value="InterPro"/>
</dbReference>
<keyword evidence="2" id="KW-0539">Nucleus</keyword>
<keyword evidence="2" id="KW-0736">Signalosome</keyword>
<evidence type="ECO:0000313" key="6">
    <source>
        <dbReference type="Proteomes" id="UP001174694"/>
    </source>
</evidence>
<comment type="similarity">
    <text evidence="1 2">Belongs to the peptidase M67A family. CSN6 subfamily.</text>
</comment>
<comment type="subcellular location">
    <subcellularLocation>
        <location evidence="2">Cytoplasm</location>
    </subcellularLocation>
    <subcellularLocation>
        <location evidence="2">Nucleus</location>
    </subcellularLocation>
</comment>
<dbReference type="Pfam" id="PF13012">
    <property type="entry name" value="MitMem_reg"/>
    <property type="match status" value="1"/>
</dbReference>
<keyword evidence="6" id="KW-1185">Reference proteome</keyword>
<dbReference type="AlphaFoldDB" id="A0AA38RBQ4"/>
<feature type="domain" description="MPN" evidence="4">
    <location>
        <begin position="32"/>
        <end position="176"/>
    </location>
</feature>
<dbReference type="PANTHER" id="PTHR10540:SF8">
    <property type="entry name" value="COP9 SIGNALOSOME COMPLEX SUBUNIT 6"/>
    <property type="match status" value="1"/>
</dbReference>
<dbReference type="Proteomes" id="UP001174694">
    <property type="component" value="Unassembled WGS sequence"/>
</dbReference>
<dbReference type="InterPro" id="IPR037518">
    <property type="entry name" value="MPN"/>
</dbReference>
<feature type="region of interest" description="Disordered" evidence="3">
    <location>
        <begin position="406"/>
        <end position="431"/>
    </location>
</feature>
<protein>
    <recommendedName>
        <fullName evidence="2">COP9 signalosome complex subunit 6</fullName>
    </recommendedName>
</protein>
<evidence type="ECO:0000313" key="5">
    <source>
        <dbReference type="EMBL" id="KAJ9136457.1"/>
    </source>
</evidence>
<evidence type="ECO:0000256" key="1">
    <source>
        <dbReference type="ARBA" id="ARBA00010893"/>
    </source>
</evidence>
<dbReference type="Pfam" id="PF01398">
    <property type="entry name" value="JAB"/>
    <property type="match status" value="1"/>
</dbReference>
<dbReference type="CDD" id="cd08063">
    <property type="entry name" value="MPN_CSN6"/>
    <property type="match status" value="1"/>
</dbReference>
<evidence type="ECO:0000256" key="3">
    <source>
        <dbReference type="SAM" id="MobiDB-lite"/>
    </source>
</evidence>
<dbReference type="PANTHER" id="PTHR10540">
    <property type="entry name" value="EUKARYOTIC TRANSLATION INITIATION FACTOR 3 SUBUNIT F-RELATED"/>
    <property type="match status" value="1"/>
</dbReference>
<proteinExistence type="inferred from homology"/>
<name>A0AA38RBQ4_9PEZI</name>
<comment type="function">
    <text evidence="2">Component of the COP9 signalosome complex (CSN), a complex involved in various cellular and developmental processes.</text>
</comment>
<dbReference type="SMART" id="SM00232">
    <property type="entry name" value="JAB_MPN"/>
    <property type="match status" value="1"/>
</dbReference>
<comment type="caution">
    <text evidence="5">The sequence shown here is derived from an EMBL/GenBank/DDBJ whole genome shotgun (WGS) entry which is preliminary data.</text>
</comment>
<dbReference type="EMBL" id="JANBVO010000040">
    <property type="protein sequence ID" value="KAJ9136457.1"/>
    <property type="molecule type" value="Genomic_DNA"/>
</dbReference>
<dbReference type="GO" id="GO:0008180">
    <property type="term" value="C:COP9 signalosome"/>
    <property type="evidence" value="ECO:0007669"/>
    <property type="project" value="UniProtKB-UniRule"/>
</dbReference>
<accession>A0AA38RBQ4</accession>